<reference evidence="2" key="1">
    <citation type="submission" date="2021-01" db="UniProtKB">
        <authorList>
            <consortium name="EnsemblMetazoa"/>
        </authorList>
    </citation>
    <scope>IDENTIFICATION</scope>
</reference>
<accession>A0A7M5V295</accession>
<feature type="repeat" description="ANK" evidence="1">
    <location>
        <begin position="189"/>
        <end position="221"/>
    </location>
</feature>
<evidence type="ECO:0000313" key="2">
    <source>
        <dbReference type="EnsemblMetazoa" id="CLYHEMP010018.2"/>
    </source>
</evidence>
<dbReference type="Proteomes" id="UP000594262">
    <property type="component" value="Unplaced"/>
</dbReference>
<organism evidence="2 3">
    <name type="scientific">Clytia hemisphaerica</name>
    <dbReference type="NCBI Taxonomy" id="252671"/>
    <lineage>
        <taxon>Eukaryota</taxon>
        <taxon>Metazoa</taxon>
        <taxon>Cnidaria</taxon>
        <taxon>Hydrozoa</taxon>
        <taxon>Hydroidolina</taxon>
        <taxon>Leptothecata</taxon>
        <taxon>Obeliida</taxon>
        <taxon>Clytiidae</taxon>
        <taxon>Clytia</taxon>
    </lineage>
</organism>
<dbReference type="Pfam" id="PF12796">
    <property type="entry name" value="Ank_2"/>
    <property type="match status" value="1"/>
</dbReference>
<evidence type="ECO:0000313" key="3">
    <source>
        <dbReference type="Proteomes" id="UP000594262"/>
    </source>
</evidence>
<dbReference type="EnsemblMetazoa" id="CLYHEMT010018.2">
    <property type="protein sequence ID" value="CLYHEMP010018.2"/>
    <property type="gene ID" value="CLYHEMG010018"/>
</dbReference>
<proteinExistence type="predicted"/>
<dbReference type="SUPFAM" id="SSF48403">
    <property type="entry name" value="Ankyrin repeat"/>
    <property type="match status" value="1"/>
</dbReference>
<dbReference type="PROSITE" id="PS50088">
    <property type="entry name" value="ANK_REPEAT"/>
    <property type="match status" value="1"/>
</dbReference>
<dbReference type="InterPro" id="IPR036770">
    <property type="entry name" value="Ankyrin_rpt-contain_sf"/>
</dbReference>
<evidence type="ECO:0000256" key="1">
    <source>
        <dbReference type="PROSITE-ProRule" id="PRU00023"/>
    </source>
</evidence>
<keyword evidence="3" id="KW-1185">Reference proteome</keyword>
<keyword evidence="1" id="KW-0040">ANK repeat</keyword>
<protein>
    <submittedName>
        <fullName evidence="2">Uncharacterized protein</fullName>
    </submittedName>
</protein>
<dbReference type="PROSITE" id="PS50297">
    <property type="entry name" value="ANK_REP_REGION"/>
    <property type="match status" value="1"/>
</dbReference>
<dbReference type="AlphaFoldDB" id="A0A7M5V295"/>
<dbReference type="OrthoDB" id="5954332at2759"/>
<name>A0A7M5V295_9CNID</name>
<dbReference type="SMART" id="SM00248">
    <property type="entry name" value="ANK"/>
    <property type="match status" value="2"/>
</dbReference>
<sequence>SSKDVDDLLKVRFQYNEKDGSKQTRFILQKLTDFIFDVSQSLDDFNKNEELWQNYFRMAFTLSTSISSLGTNKRDGKTMESDGTTLSFGDVWKILLEKKFAKFEEIFHQKPNIVNSLRGIYDRTLLMTAVNDDRFDVFVHLMKYPQDFSLVSKQGYNVLHFVGWYGKVRPLEMFDQQTIEKLIDGRDEENNTPLYVAAFFNNHDVIRWLLAKGADHELKNKFGQRPDEMDECDDVTKEIFRSFRLSW</sequence>
<dbReference type="InterPro" id="IPR002110">
    <property type="entry name" value="Ankyrin_rpt"/>
</dbReference>
<dbReference type="Gene3D" id="1.25.40.20">
    <property type="entry name" value="Ankyrin repeat-containing domain"/>
    <property type="match status" value="1"/>
</dbReference>